<evidence type="ECO:0000313" key="2">
    <source>
        <dbReference type="EMBL" id="MCH5599367.1"/>
    </source>
</evidence>
<dbReference type="RefSeq" id="WP_240831195.1">
    <property type="nucleotide sequence ID" value="NZ_JAKWBL010000003.1"/>
</dbReference>
<dbReference type="InterPro" id="IPR046230">
    <property type="entry name" value="DUF6263"/>
</dbReference>
<dbReference type="Proteomes" id="UP001202248">
    <property type="component" value="Unassembled WGS sequence"/>
</dbReference>
<comment type="caution">
    <text evidence="2">The sequence shown here is derived from an EMBL/GenBank/DDBJ whole genome shotgun (WGS) entry which is preliminary data.</text>
</comment>
<reference evidence="2 3" key="1">
    <citation type="submission" date="2022-02" db="EMBL/GenBank/DDBJ databases">
        <authorList>
            <person name="Min J."/>
        </authorList>
    </citation>
    <scope>NUCLEOTIDE SEQUENCE [LARGE SCALE GENOMIC DNA]</scope>
    <source>
        <strain evidence="2 3">GR10-1</strain>
    </source>
</reference>
<accession>A0ABS9SLX0</accession>
<proteinExistence type="predicted"/>
<dbReference type="EMBL" id="JAKWBL010000003">
    <property type="protein sequence ID" value="MCH5599367.1"/>
    <property type="molecule type" value="Genomic_DNA"/>
</dbReference>
<evidence type="ECO:0000256" key="1">
    <source>
        <dbReference type="SAM" id="SignalP"/>
    </source>
</evidence>
<feature type="signal peptide" evidence="1">
    <location>
        <begin position="1"/>
        <end position="23"/>
    </location>
</feature>
<organism evidence="2 3">
    <name type="scientific">Niabella ginsengisoli</name>
    <dbReference type="NCBI Taxonomy" id="522298"/>
    <lineage>
        <taxon>Bacteria</taxon>
        <taxon>Pseudomonadati</taxon>
        <taxon>Bacteroidota</taxon>
        <taxon>Chitinophagia</taxon>
        <taxon>Chitinophagales</taxon>
        <taxon>Chitinophagaceae</taxon>
        <taxon>Niabella</taxon>
    </lineage>
</organism>
<gene>
    <name evidence="2" type="ORF">MKP09_16335</name>
</gene>
<dbReference type="Pfam" id="PF19777">
    <property type="entry name" value="DUF6263"/>
    <property type="match status" value="1"/>
</dbReference>
<protein>
    <submittedName>
        <fullName evidence="2">DUF6263 family protein</fullName>
    </submittedName>
</protein>
<name>A0ABS9SLX0_9BACT</name>
<evidence type="ECO:0000313" key="3">
    <source>
        <dbReference type="Proteomes" id="UP001202248"/>
    </source>
</evidence>
<sequence length="295" mass="32413">MKKHMKSLMISATILFTTSVAFGQKTYSLAFKPENGSKYDVVSSVKSKVAQNVMGQDMNINMNYDINMSYDILNEGANKKLQMTYDQLKMDMDVMGQKVTMNSDDADTSNDVNKGFRALKGQTISVTLNPQGQVVKVDGTEEILEKVGGNEMQKQTMEGVLGEDALKNMLNQAFGFYPKKPVKVGESWTDSITIKSPYTITSTNTYTLTKVEGKKAFINTVSTLKTAPGSKISSNGMEMTLDLSGDMSGTSEIDIETGMPMVSNARQNLKGNIEVQGQKVPMAMNMDINMTTQKK</sequence>
<feature type="chain" id="PRO_5046309449" evidence="1">
    <location>
        <begin position="24"/>
        <end position="295"/>
    </location>
</feature>
<keyword evidence="3" id="KW-1185">Reference proteome</keyword>
<keyword evidence="1" id="KW-0732">Signal</keyword>